<dbReference type="PANTHER" id="PTHR24276">
    <property type="entry name" value="POLYSERASE-RELATED"/>
    <property type="match status" value="1"/>
</dbReference>
<protein>
    <recommendedName>
        <fullName evidence="7">Peptidase S1 domain-containing protein</fullName>
    </recommendedName>
</protein>
<dbReference type="InterPro" id="IPR009003">
    <property type="entry name" value="Peptidase_S1_PA"/>
</dbReference>
<dbReference type="PROSITE" id="PS00134">
    <property type="entry name" value="TRYPSIN_HIS"/>
    <property type="match status" value="1"/>
</dbReference>
<evidence type="ECO:0000256" key="6">
    <source>
        <dbReference type="SAM" id="SignalP"/>
    </source>
</evidence>
<evidence type="ECO:0000259" key="7">
    <source>
        <dbReference type="PROSITE" id="PS50240"/>
    </source>
</evidence>
<feature type="chain" id="PRO_5039910098" description="Peptidase S1 domain-containing protein" evidence="6">
    <location>
        <begin position="19"/>
        <end position="275"/>
    </location>
</feature>
<name>A0A9J6CD99_POLVA</name>
<dbReference type="GO" id="GO:0004252">
    <property type="term" value="F:serine-type endopeptidase activity"/>
    <property type="evidence" value="ECO:0007669"/>
    <property type="project" value="InterPro"/>
</dbReference>
<reference evidence="8" key="1">
    <citation type="submission" date="2021-03" db="EMBL/GenBank/DDBJ databases">
        <title>Chromosome level genome of the anhydrobiotic midge Polypedilum vanderplanki.</title>
        <authorList>
            <person name="Yoshida Y."/>
            <person name="Kikawada T."/>
            <person name="Gusev O."/>
        </authorList>
    </citation>
    <scope>NUCLEOTIDE SEQUENCE</scope>
    <source>
        <strain evidence="8">NIAS01</strain>
        <tissue evidence="8">Whole body or cell culture</tissue>
    </source>
</reference>
<comment type="caution">
    <text evidence="8">The sequence shown here is derived from an EMBL/GenBank/DDBJ whole genome shotgun (WGS) entry which is preliminary data.</text>
</comment>
<keyword evidence="6" id="KW-0732">Signal</keyword>
<dbReference type="PROSITE" id="PS50240">
    <property type="entry name" value="TRYPSIN_DOM"/>
    <property type="match status" value="1"/>
</dbReference>
<dbReference type="CDD" id="cd00190">
    <property type="entry name" value="Tryp_SPc"/>
    <property type="match status" value="1"/>
</dbReference>
<feature type="domain" description="Peptidase S1" evidence="7">
    <location>
        <begin position="25"/>
        <end position="273"/>
    </location>
</feature>
<dbReference type="InterPro" id="IPR001314">
    <property type="entry name" value="Peptidase_S1A"/>
</dbReference>
<proteinExistence type="inferred from homology"/>
<evidence type="ECO:0000313" key="8">
    <source>
        <dbReference type="EMBL" id="KAG5680161.1"/>
    </source>
</evidence>
<gene>
    <name evidence="8" type="ORF">PVAND_009686</name>
</gene>
<dbReference type="PRINTS" id="PR00722">
    <property type="entry name" value="CHYMOTRYPSIN"/>
</dbReference>
<dbReference type="InterPro" id="IPR018114">
    <property type="entry name" value="TRYPSIN_HIS"/>
</dbReference>
<dbReference type="Gene3D" id="2.40.10.10">
    <property type="entry name" value="Trypsin-like serine proteases"/>
    <property type="match status" value="1"/>
</dbReference>
<dbReference type="InterPro" id="IPR050430">
    <property type="entry name" value="Peptidase_S1"/>
</dbReference>
<dbReference type="AlphaFoldDB" id="A0A9J6CD99"/>
<evidence type="ECO:0000256" key="2">
    <source>
        <dbReference type="ARBA" id="ARBA00022801"/>
    </source>
</evidence>
<accession>A0A9J6CD99</accession>
<dbReference type="SMART" id="SM00020">
    <property type="entry name" value="Tryp_SPc"/>
    <property type="match status" value="1"/>
</dbReference>
<sequence>MLKSLYFIGIFIFSSSLANEIQPFLFGGNNATRGQFKYFGSLRYVLGNVEVHGCGSSILNTRWSLTAAHCTDIEIGIDIDRLDMVVGTVELADPGIRYNIVEILNHPKYVNLDLSVIGIYWVLNDISLVKTDRSIEFNDYVQPIQIERNPIRRNTIATFAGFGKSDTSIAGSFWTDYMQYTQLTTLSEIQCRNRVTWLYLRGQIPFLPFVMDNICTEAPENVGICFGDSGSGLVINDRVVGVASYILGECPSGFPEFFTRVSSFANWIDSHINEL</sequence>
<dbReference type="EMBL" id="JADBJN010000001">
    <property type="protein sequence ID" value="KAG5680161.1"/>
    <property type="molecule type" value="Genomic_DNA"/>
</dbReference>
<dbReference type="OrthoDB" id="7788675at2759"/>
<evidence type="ECO:0000256" key="3">
    <source>
        <dbReference type="ARBA" id="ARBA00022825"/>
    </source>
</evidence>
<dbReference type="Proteomes" id="UP001107558">
    <property type="component" value="Chromosome 1"/>
</dbReference>
<dbReference type="GO" id="GO:0006508">
    <property type="term" value="P:proteolysis"/>
    <property type="evidence" value="ECO:0007669"/>
    <property type="project" value="UniProtKB-KW"/>
</dbReference>
<keyword evidence="4" id="KW-1015">Disulfide bond</keyword>
<dbReference type="SUPFAM" id="SSF50494">
    <property type="entry name" value="Trypsin-like serine proteases"/>
    <property type="match status" value="1"/>
</dbReference>
<feature type="signal peptide" evidence="6">
    <location>
        <begin position="1"/>
        <end position="18"/>
    </location>
</feature>
<dbReference type="InterPro" id="IPR001254">
    <property type="entry name" value="Trypsin_dom"/>
</dbReference>
<keyword evidence="1" id="KW-0645">Protease</keyword>
<dbReference type="InterPro" id="IPR043504">
    <property type="entry name" value="Peptidase_S1_PA_chymotrypsin"/>
</dbReference>
<keyword evidence="9" id="KW-1185">Reference proteome</keyword>
<dbReference type="Pfam" id="PF00089">
    <property type="entry name" value="Trypsin"/>
    <property type="match status" value="1"/>
</dbReference>
<keyword evidence="2" id="KW-0378">Hydrolase</keyword>
<keyword evidence="3" id="KW-0720">Serine protease</keyword>
<evidence type="ECO:0000256" key="1">
    <source>
        <dbReference type="ARBA" id="ARBA00022670"/>
    </source>
</evidence>
<evidence type="ECO:0000256" key="5">
    <source>
        <dbReference type="ARBA" id="ARBA00024195"/>
    </source>
</evidence>
<dbReference type="PANTHER" id="PTHR24276:SF96">
    <property type="entry name" value="PEPTIDASE S1 DOMAIN-CONTAINING PROTEIN"/>
    <property type="match status" value="1"/>
</dbReference>
<evidence type="ECO:0000256" key="4">
    <source>
        <dbReference type="ARBA" id="ARBA00023157"/>
    </source>
</evidence>
<organism evidence="8 9">
    <name type="scientific">Polypedilum vanderplanki</name>
    <name type="common">Sleeping chironomid midge</name>
    <dbReference type="NCBI Taxonomy" id="319348"/>
    <lineage>
        <taxon>Eukaryota</taxon>
        <taxon>Metazoa</taxon>
        <taxon>Ecdysozoa</taxon>
        <taxon>Arthropoda</taxon>
        <taxon>Hexapoda</taxon>
        <taxon>Insecta</taxon>
        <taxon>Pterygota</taxon>
        <taxon>Neoptera</taxon>
        <taxon>Endopterygota</taxon>
        <taxon>Diptera</taxon>
        <taxon>Nematocera</taxon>
        <taxon>Chironomoidea</taxon>
        <taxon>Chironomidae</taxon>
        <taxon>Chironominae</taxon>
        <taxon>Polypedilum</taxon>
        <taxon>Polypedilum</taxon>
    </lineage>
</organism>
<evidence type="ECO:0000313" key="9">
    <source>
        <dbReference type="Proteomes" id="UP001107558"/>
    </source>
</evidence>
<comment type="similarity">
    <text evidence="5">Belongs to the peptidase S1 family. CLIP subfamily.</text>
</comment>